<dbReference type="Proteomes" id="UP000006727">
    <property type="component" value="Chromosome 27"/>
</dbReference>
<dbReference type="PANTHER" id="PTHR21058">
    <property type="entry name" value="6,7-DIMETHYL-8-RIBITYLLUMAZINE SYNTHASE DMRL SYNTHASE LUMAZINE SYNTHASE"/>
    <property type="match status" value="1"/>
</dbReference>
<dbReference type="Gramene" id="Pp3c27_2710V3.2">
    <property type="protein sequence ID" value="Pp3c27_2710V3.2"/>
    <property type="gene ID" value="Pp3c27_2710"/>
</dbReference>
<comment type="function">
    <text evidence="7">Catalyzes the formation of 6,7-dimethyl-8-ribityllumazine by condensation of 5-amino-6-(D-ribitylamino)uracil with 3,4-dihydroxy-2-butanone 4-phosphate. This is the penultimate step in the biosynthesis of riboflavin.</text>
</comment>
<dbReference type="InterPro" id="IPR034964">
    <property type="entry name" value="LS"/>
</dbReference>
<comment type="pathway">
    <text evidence="1 7">Cofactor biosynthesis; riboflavin biosynthesis; riboflavin from 2-hydroxy-3-oxobutyl phosphate and 5-amino-6-(D-ribitylamino)uracil: step 1/2.</text>
</comment>
<dbReference type="InterPro" id="IPR002180">
    <property type="entry name" value="LS/RS"/>
</dbReference>
<dbReference type="HOGENOM" id="CLU_089358_4_0_1"/>
<evidence type="ECO:0000256" key="2">
    <source>
        <dbReference type="ARBA" id="ARBA00007424"/>
    </source>
</evidence>
<dbReference type="EnsemblPlants" id="Pp3c27_2710V3.1">
    <property type="protein sequence ID" value="Pp3c27_2710V3.1"/>
    <property type="gene ID" value="Pp3c27_2710"/>
</dbReference>
<dbReference type="GO" id="GO:0009349">
    <property type="term" value="C:riboflavin synthase complex"/>
    <property type="evidence" value="ECO:0007669"/>
    <property type="project" value="UniProtKB-UniRule"/>
</dbReference>
<evidence type="ECO:0000313" key="9">
    <source>
        <dbReference type="EnsemblPlants" id="Pp3c27_2710V3.1"/>
    </source>
</evidence>
<evidence type="ECO:0000313" key="10">
    <source>
        <dbReference type="Proteomes" id="UP000006727"/>
    </source>
</evidence>
<gene>
    <name evidence="9" type="primary">LOC112278534</name>
    <name evidence="8" type="ORF">PHYPA_030825</name>
</gene>
<evidence type="ECO:0000256" key="3">
    <source>
        <dbReference type="ARBA" id="ARBA00022619"/>
    </source>
</evidence>
<dbReference type="GeneID" id="112278534"/>
<keyword evidence="4 7" id="KW-0808">Transferase</keyword>
<keyword evidence="10" id="KW-1185">Reference proteome</keyword>
<dbReference type="NCBIfam" id="TIGR00114">
    <property type="entry name" value="lumazine-synth"/>
    <property type="match status" value="1"/>
</dbReference>
<evidence type="ECO:0000256" key="6">
    <source>
        <dbReference type="ARBA" id="ARBA00063688"/>
    </source>
</evidence>
<evidence type="ECO:0000256" key="7">
    <source>
        <dbReference type="RuleBase" id="RU003795"/>
    </source>
</evidence>
<reference evidence="9" key="3">
    <citation type="submission" date="2020-12" db="UniProtKB">
        <authorList>
            <consortium name="EnsemblPlants"/>
        </authorList>
    </citation>
    <scope>IDENTIFICATION</scope>
</reference>
<dbReference type="EC" id="2.5.1.78" evidence="7"/>
<dbReference type="OMA" id="CQGVTQG"/>
<dbReference type="Gene3D" id="3.40.50.960">
    <property type="entry name" value="Lumazine/riboflavin synthase"/>
    <property type="match status" value="1"/>
</dbReference>
<dbReference type="STRING" id="3218.A9S7P9"/>
<dbReference type="Pfam" id="PF00885">
    <property type="entry name" value="DMRL_synthase"/>
    <property type="match status" value="1"/>
</dbReference>
<dbReference type="PaxDb" id="3218-PP1S54_206V6.1"/>
<comment type="subunit">
    <text evidence="6">Oligomer forming an icosahedral capsid.</text>
</comment>
<dbReference type="GO" id="GO:0009231">
    <property type="term" value="P:riboflavin biosynthetic process"/>
    <property type="evidence" value="ECO:0000318"/>
    <property type="project" value="GO_Central"/>
</dbReference>
<dbReference type="EMBL" id="ABEU02000027">
    <property type="protein sequence ID" value="PNR26251.1"/>
    <property type="molecule type" value="Genomic_DNA"/>
</dbReference>
<dbReference type="CDD" id="cd09209">
    <property type="entry name" value="Lumazine_synthase-I"/>
    <property type="match status" value="1"/>
</dbReference>
<evidence type="ECO:0000313" key="8">
    <source>
        <dbReference type="EMBL" id="PNR26251.1"/>
    </source>
</evidence>
<reference evidence="8 10" key="2">
    <citation type="journal article" date="2018" name="Plant J.">
        <title>The Physcomitrella patens chromosome-scale assembly reveals moss genome structure and evolution.</title>
        <authorList>
            <person name="Lang D."/>
            <person name="Ullrich K.K."/>
            <person name="Murat F."/>
            <person name="Fuchs J."/>
            <person name="Jenkins J."/>
            <person name="Haas F.B."/>
            <person name="Piednoel M."/>
            <person name="Gundlach H."/>
            <person name="Van Bel M."/>
            <person name="Meyberg R."/>
            <person name="Vives C."/>
            <person name="Morata J."/>
            <person name="Symeonidi A."/>
            <person name="Hiss M."/>
            <person name="Muchero W."/>
            <person name="Kamisugi Y."/>
            <person name="Saleh O."/>
            <person name="Blanc G."/>
            <person name="Decker E.L."/>
            <person name="van Gessel N."/>
            <person name="Grimwood J."/>
            <person name="Hayes R.D."/>
            <person name="Graham S.W."/>
            <person name="Gunter L.E."/>
            <person name="McDaniel S.F."/>
            <person name="Hoernstein S.N.W."/>
            <person name="Larsson A."/>
            <person name="Li F.W."/>
            <person name="Perroud P.F."/>
            <person name="Phillips J."/>
            <person name="Ranjan P."/>
            <person name="Rokshar D.S."/>
            <person name="Rothfels C.J."/>
            <person name="Schneider L."/>
            <person name="Shu S."/>
            <person name="Stevenson D.W."/>
            <person name="Thummler F."/>
            <person name="Tillich M."/>
            <person name="Villarreal Aguilar J.C."/>
            <person name="Widiez T."/>
            <person name="Wong G.K."/>
            <person name="Wymore A."/>
            <person name="Zhang Y."/>
            <person name="Zimmer A.D."/>
            <person name="Quatrano R.S."/>
            <person name="Mayer K.F.X."/>
            <person name="Goodstein D."/>
            <person name="Casacuberta J.M."/>
            <person name="Vandepoele K."/>
            <person name="Reski R."/>
            <person name="Cuming A.C."/>
            <person name="Tuskan G.A."/>
            <person name="Maumus F."/>
            <person name="Salse J."/>
            <person name="Schmutz J."/>
            <person name="Rensing S.A."/>
        </authorList>
    </citation>
    <scope>NUCLEOTIDE SEQUENCE [LARGE SCALE GENOMIC DNA]</scope>
    <source>
        <strain evidence="9 10">cv. Gransden 2004</strain>
    </source>
</reference>
<protein>
    <recommendedName>
        <fullName evidence="7">6,7-dimethyl-8-ribityllumazine synthase</fullName>
        <shortName evidence="7">DMRL synthase</shortName>
        <ecNumber evidence="7">2.5.1.78</ecNumber>
    </recommendedName>
</protein>
<reference evidence="8 10" key="1">
    <citation type="journal article" date="2008" name="Science">
        <title>The Physcomitrella genome reveals evolutionary insights into the conquest of land by plants.</title>
        <authorList>
            <person name="Rensing S."/>
            <person name="Lang D."/>
            <person name="Zimmer A."/>
            <person name="Terry A."/>
            <person name="Salamov A."/>
            <person name="Shapiro H."/>
            <person name="Nishiyama T."/>
            <person name="Perroud P.-F."/>
            <person name="Lindquist E."/>
            <person name="Kamisugi Y."/>
            <person name="Tanahashi T."/>
            <person name="Sakakibara K."/>
            <person name="Fujita T."/>
            <person name="Oishi K."/>
            <person name="Shin-I T."/>
            <person name="Kuroki Y."/>
            <person name="Toyoda A."/>
            <person name="Suzuki Y."/>
            <person name="Hashimoto A."/>
            <person name="Yamaguchi K."/>
            <person name="Sugano A."/>
            <person name="Kohara Y."/>
            <person name="Fujiyama A."/>
            <person name="Anterola A."/>
            <person name="Aoki S."/>
            <person name="Ashton N."/>
            <person name="Barbazuk W.B."/>
            <person name="Barker E."/>
            <person name="Bennetzen J."/>
            <person name="Bezanilla M."/>
            <person name="Blankenship R."/>
            <person name="Cho S.H."/>
            <person name="Dutcher S."/>
            <person name="Estelle M."/>
            <person name="Fawcett J.A."/>
            <person name="Gundlach H."/>
            <person name="Hanada K."/>
            <person name="Heyl A."/>
            <person name="Hicks K.A."/>
            <person name="Hugh J."/>
            <person name="Lohr M."/>
            <person name="Mayer K."/>
            <person name="Melkozernov A."/>
            <person name="Murata T."/>
            <person name="Nelson D."/>
            <person name="Pils B."/>
            <person name="Prigge M."/>
            <person name="Reiss B."/>
            <person name="Renner T."/>
            <person name="Rombauts S."/>
            <person name="Rushton P."/>
            <person name="Sanderfoot A."/>
            <person name="Schween G."/>
            <person name="Shiu S.-H."/>
            <person name="Stueber K."/>
            <person name="Theodoulou F.L."/>
            <person name="Tu H."/>
            <person name="Van de Peer Y."/>
            <person name="Verrier P.J."/>
            <person name="Waters E."/>
            <person name="Wood A."/>
            <person name="Yang L."/>
            <person name="Cove D."/>
            <person name="Cuming A."/>
            <person name="Hasebe M."/>
            <person name="Lucas S."/>
            <person name="Mishler D.B."/>
            <person name="Reski R."/>
            <person name="Grigoriev I."/>
            <person name="Quatrano R.S."/>
            <person name="Boore J.L."/>
        </authorList>
    </citation>
    <scope>NUCLEOTIDE SEQUENCE [LARGE SCALE GENOMIC DNA]</scope>
    <source>
        <strain evidence="9 10">cv. Gransden 2004</strain>
    </source>
</reference>
<dbReference type="PANTHER" id="PTHR21058:SF0">
    <property type="entry name" value="6,7-DIMETHYL-8-RIBITYLLUMAZINE SYNTHASE"/>
    <property type="match status" value="1"/>
</dbReference>
<dbReference type="EnsemblPlants" id="Pp3c27_2710V3.2">
    <property type="protein sequence ID" value="Pp3c27_2710V3.2"/>
    <property type="gene ID" value="Pp3c27_2710"/>
</dbReference>
<comment type="catalytic activity">
    <reaction evidence="5 7">
        <text>(2S)-2-hydroxy-3-oxobutyl phosphate + 5-amino-6-(D-ribitylamino)uracil = 6,7-dimethyl-8-(1-D-ribityl)lumazine + phosphate + 2 H2O + H(+)</text>
        <dbReference type="Rhea" id="RHEA:26152"/>
        <dbReference type="ChEBI" id="CHEBI:15377"/>
        <dbReference type="ChEBI" id="CHEBI:15378"/>
        <dbReference type="ChEBI" id="CHEBI:15934"/>
        <dbReference type="ChEBI" id="CHEBI:43474"/>
        <dbReference type="ChEBI" id="CHEBI:58201"/>
        <dbReference type="ChEBI" id="CHEBI:58830"/>
        <dbReference type="EC" id="2.5.1.78"/>
    </reaction>
</comment>
<sequence length="234" mass="24627">MESTLTRAWAATSFSALKTASVSASPRMLSSTAFFLGTSVKLNGGLSSWQAGSQCRGIPCPKRLNQRLQVSAAIKEVTGSLMKGEGLKFGVVVGRFNEVITRPLLAGALDAFHRYQVREEDIDVIWVPGSFEIPVVAQQLALSKKYHSILCIGAVVRGATTHYDAVANSAASGIMSASLKSNVPCIFGVLTTENMEQAIDRAGGKAGNKGAEAAITALEMASLFQHHLGGGISD</sequence>
<name>A9S7P9_PHYPA</name>
<organism evidence="8">
    <name type="scientific">Physcomitrium patens</name>
    <name type="common">Spreading-leaved earth moss</name>
    <name type="synonym">Physcomitrella patens</name>
    <dbReference type="NCBI Taxonomy" id="3218"/>
    <lineage>
        <taxon>Eukaryota</taxon>
        <taxon>Viridiplantae</taxon>
        <taxon>Streptophyta</taxon>
        <taxon>Embryophyta</taxon>
        <taxon>Bryophyta</taxon>
        <taxon>Bryophytina</taxon>
        <taxon>Bryopsida</taxon>
        <taxon>Funariidae</taxon>
        <taxon>Funariales</taxon>
        <taxon>Funariaceae</taxon>
        <taxon>Physcomitrium</taxon>
    </lineage>
</organism>
<dbReference type="eggNOG" id="KOG3243">
    <property type="taxonomic scope" value="Eukaryota"/>
</dbReference>
<dbReference type="KEGG" id="ppp:112278534"/>
<dbReference type="Gramene" id="Pp3c27_2710V3.1">
    <property type="protein sequence ID" value="Pp3c27_2710V3.1"/>
    <property type="gene ID" value="Pp3c27_2710"/>
</dbReference>
<dbReference type="FunCoup" id="A9S7P9">
    <property type="interactions" value="1734"/>
</dbReference>
<accession>A9S7P9</accession>
<dbReference type="OrthoDB" id="2965at2759"/>
<evidence type="ECO:0000256" key="1">
    <source>
        <dbReference type="ARBA" id="ARBA00004917"/>
    </source>
</evidence>
<dbReference type="SUPFAM" id="SSF52121">
    <property type="entry name" value="Lumazine synthase"/>
    <property type="match status" value="1"/>
</dbReference>
<proteinExistence type="inferred from homology"/>
<comment type="similarity">
    <text evidence="2 7">Belongs to the DMRL synthase family.</text>
</comment>
<keyword evidence="3 7" id="KW-0686">Riboflavin biosynthesis</keyword>
<dbReference type="GO" id="GO:0000906">
    <property type="term" value="F:6,7-dimethyl-8-ribityllumazine synthase activity"/>
    <property type="evidence" value="ECO:0000318"/>
    <property type="project" value="GO_Central"/>
</dbReference>
<evidence type="ECO:0000256" key="4">
    <source>
        <dbReference type="ARBA" id="ARBA00022679"/>
    </source>
</evidence>
<dbReference type="HAMAP" id="MF_00178">
    <property type="entry name" value="Lumazine_synth"/>
    <property type="match status" value="1"/>
</dbReference>
<dbReference type="UniPathway" id="UPA00275">
    <property type="reaction ID" value="UER00404"/>
</dbReference>
<dbReference type="AlphaFoldDB" id="A9S7P9"/>
<dbReference type="GO" id="GO:0005737">
    <property type="term" value="C:cytoplasm"/>
    <property type="evidence" value="ECO:0000318"/>
    <property type="project" value="GO_Central"/>
</dbReference>
<evidence type="ECO:0000256" key="5">
    <source>
        <dbReference type="ARBA" id="ARBA00048785"/>
    </source>
</evidence>
<dbReference type="FunFam" id="3.40.50.960:FF:000001">
    <property type="entry name" value="6,7-dimethyl-8-ribityllumazine synthase"/>
    <property type="match status" value="1"/>
</dbReference>
<dbReference type="InterPro" id="IPR036467">
    <property type="entry name" value="LS/RS_sf"/>
</dbReference>
<dbReference type="RefSeq" id="XP_024367927.1">
    <property type="nucleotide sequence ID" value="XM_024512159.2"/>
</dbReference>